<evidence type="ECO:0000256" key="4">
    <source>
        <dbReference type="ARBA" id="ARBA00021253"/>
    </source>
</evidence>
<dbReference type="InterPro" id="IPR005497">
    <property type="entry name" value="Cytochrome_b6-f_cplx_su8"/>
</dbReference>
<evidence type="ECO:0000256" key="8">
    <source>
        <dbReference type="ARBA" id="ARBA00022989"/>
    </source>
</evidence>
<evidence type="ECO:0000256" key="9">
    <source>
        <dbReference type="ARBA" id="ARBA00023136"/>
    </source>
</evidence>
<evidence type="ECO:0000256" key="10">
    <source>
        <dbReference type="ARBA" id="ARBA00025834"/>
    </source>
</evidence>
<evidence type="ECO:0000256" key="3">
    <source>
        <dbReference type="ARBA" id="ARBA00010969"/>
    </source>
</evidence>
<evidence type="ECO:0000256" key="5">
    <source>
        <dbReference type="ARBA" id="ARBA00022448"/>
    </source>
</evidence>
<sequence length="29" mass="3039">MDTVNTAWAAPMVVSTFPPPPVVRGRSGP</sequence>
<name>A0A482CHD1_SELRE</name>
<organism evidence="13">
    <name type="scientific">Selaginella remotifolia</name>
    <name type="common">Spikemoss</name>
    <dbReference type="NCBI Taxonomy" id="137170"/>
    <lineage>
        <taxon>Eukaryota</taxon>
        <taxon>Viridiplantae</taxon>
        <taxon>Streptophyta</taxon>
        <taxon>Embryophyta</taxon>
        <taxon>Tracheophyta</taxon>
        <taxon>Lycopodiopsida</taxon>
        <taxon>Selaginellales</taxon>
        <taxon>Selaginellaceae</taxon>
        <taxon>Selaginella</taxon>
    </lineage>
</organism>
<evidence type="ECO:0000256" key="7">
    <source>
        <dbReference type="ARBA" id="ARBA00022982"/>
    </source>
</evidence>
<dbReference type="RefSeq" id="YP_009589653.1">
    <property type="nucleotide sequence ID" value="NC_041644.1"/>
</dbReference>
<reference evidence="13" key="2">
    <citation type="journal article" date="2019" name="J. ISSAAS">
        <title>The Unique Evolutionary Trajectory 1 and Dynamic Conformations of DR and IR/DR-coexisting Plastomes of the Early Vascular Plant Selaginellaceae (Lycophyte).</title>
        <authorList>
            <person name="Zhang H.-R."/>
            <person name="Xiang Q.-P."/>
            <person name="Zhang X.-C."/>
        </authorList>
    </citation>
    <scope>NUCLEOTIDE SEQUENCE</scope>
</reference>
<accession>A0A482CHD1</accession>
<dbReference type="AlphaFoldDB" id="A0A482CHD1"/>
<evidence type="ECO:0000256" key="11">
    <source>
        <dbReference type="ARBA" id="ARBA00031459"/>
    </source>
</evidence>
<dbReference type="GeneID" id="39721594"/>
<protein>
    <recommendedName>
        <fullName evidence="4">Cytochrome b6-f complex subunit 8</fullName>
    </recommendedName>
    <alternativeName>
        <fullName evidence="11">Cytochrome b6-f complex subunit PetN</fullName>
    </alternativeName>
    <alternativeName>
        <fullName evidence="12">Cytochrome b6-f complex subunit VIII</fullName>
    </alternativeName>
</protein>
<keyword evidence="6" id="KW-0812">Transmembrane</keyword>
<keyword evidence="8" id="KW-1133">Transmembrane helix</keyword>
<dbReference type="Pfam" id="PF03742">
    <property type="entry name" value="PetN"/>
    <property type="match status" value="1"/>
</dbReference>
<comment type="subunit">
    <text evidence="10">The 4 large subunits of the cytochrome b6-f complex are cytochrome b6, subunit IV (17 kDa polypeptide, PetD), cytochrome f and the Rieske protein, while the 4 small subunits are PetG, PetL, PetM and PetN. The complex functions as a dimer.</text>
</comment>
<dbReference type="InterPro" id="IPR036143">
    <property type="entry name" value="Cytochr_b6-f_cplx_su8_sf"/>
</dbReference>
<geneLocation type="chloroplast" evidence="13"/>
<dbReference type="SUPFAM" id="SSF103451">
    <property type="entry name" value="PetN subunit of the cytochrome b6f complex"/>
    <property type="match status" value="1"/>
</dbReference>
<evidence type="ECO:0000256" key="6">
    <source>
        <dbReference type="ARBA" id="ARBA00022692"/>
    </source>
</evidence>
<dbReference type="EMBL" id="MH598535">
    <property type="protein sequence ID" value="QBL76236.1"/>
    <property type="molecule type" value="Genomic_DNA"/>
</dbReference>
<keyword evidence="13" id="KW-0150">Chloroplast</keyword>
<comment type="function">
    <text evidence="1">Component of the cytochrome b6-f complex, which mediates electron transfer between photosystem II (PSII) and photosystem I (PSI), cyclic electron flow around PSI, and state transitions.</text>
</comment>
<keyword evidence="7" id="KW-0249">Electron transport</keyword>
<comment type="similarity">
    <text evidence="3">Belongs to the PetN family.</text>
</comment>
<dbReference type="GO" id="GO:0016020">
    <property type="term" value="C:membrane"/>
    <property type="evidence" value="ECO:0007669"/>
    <property type="project" value="UniProtKB-SubCell"/>
</dbReference>
<dbReference type="GO" id="GO:0017004">
    <property type="term" value="P:cytochrome complex assembly"/>
    <property type="evidence" value="ECO:0007669"/>
    <property type="project" value="InterPro"/>
</dbReference>
<evidence type="ECO:0000256" key="2">
    <source>
        <dbReference type="ARBA" id="ARBA00004167"/>
    </source>
</evidence>
<proteinExistence type="inferred from homology"/>
<evidence type="ECO:0000313" key="13">
    <source>
        <dbReference type="EMBL" id="QBL76236.1"/>
    </source>
</evidence>
<keyword evidence="9" id="KW-0472">Membrane</keyword>
<dbReference type="GO" id="GO:0009512">
    <property type="term" value="C:cytochrome b6f complex"/>
    <property type="evidence" value="ECO:0007669"/>
    <property type="project" value="InterPro"/>
</dbReference>
<reference evidence="13" key="1">
    <citation type="submission" date="2018-07" db="EMBL/GenBank/DDBJ databases">
        <authorList>
            <person name="Zhang H."/>
            <person name="Zhang X."/>
        </authorList>
    </citation>
    <scope>NUCLEOTIDE SEQUENCE</scope>
</reference>
<evidence type="ECO:0000256" key="12">
    <source>
        <dbReference type="ARBA" id="ARBA00031982"/>
    </source>
</evidence>
<gene>
    <name evidence="13" type="primary">petN</name>
</gene>
<keyword evidence="13" id="KW-0934">Plastid</keyword>
<keyword evidence="5" id="KW-0813">Transport</keyword>
<evidence type="ECO:0000256" key="1">
    <source>
        <dbReference type="ARBA" id="ARBA00003068"/>
    </source>
</evidence>
<comment type="subcellular location">
    <subcellularLocation>
        <location evidence="2">Membrane</location>
        <topology evidence="2">Single-pass membrane protein</topology>
    </subcellularLocation>
</comment>